<dbReference type="Proteomes" id="UP000295727">
    <property type="component" value="Plasmid unnamed1"/>
</dbReference>
<keyword evidence="3" id="KW-0238">DNA-binding</keyword>
<accession>A0A4P7D953</accession>
<keyword evidence="4" id="KW-0804">Transcription</keyword>
<keyword evidence="2" id="KW-0805">Transcription regulation</keyword>
<gene>
    <name evidence="6" type="ORF">E1956_43000</name>
</gene>
<dbReference type="GO" id="GO:0003700">
    <property type="term" value="F:DNA-binding transcription factor activity"/>
    <property type="evidence" value="ECO:0007669"/>
    <property type="project" value="InterPro"/>
</dbReference>
<dbReference type="Gene3D" id="3.40.190.10">
    <property type="entry name" value="Periplasmic binding protein-like II"/>
    <property type="match status" value="2"/>
</dbReference>
<geneLocation type="plasmid" evidence="6 7">
    <name>unnamed1</name>
</geneLocation>
<dbReference type="Gene3D" id="1.10.10.10">
    <property type="entry name" value="Winged helix-like DNA-binding domain superfamily/Winged helix DNA-binding domain"/>
    <property type="match status" value="1"/>
</dbReference>
<dbReference type="OrthoDB" id="5495633at2"/>
<evidence type="ECO:0000256" key="2">
    <source>
        <dbReference type="ARBA" id="ARBA00023015"/>
    </source>
</evidence>
<dbReference type="PANTHER" id="PTHR30118">
    <property type="entry name" value="HTH-TYPE TRANSCRIPTIONAL REGULATOR LEUO-RELATED"/>
    <property type="match status" value="1"/>
</dbReference>
<dbReference type="InterPro" id="IPR037402">
    <property type="entry name" value="YidZ_PBP2"/>
</dbReference>
<dbReference type="EMBL" id="CP038152">
    <property type="protein sequence ID" value="QBR03977.1"/>
    <property type="molecule type" value="Genomic_DNA"/>
</dbReference>
<dbReference type="InterPro" id="IPR036390">
    <property type="entry name" value="WH_DNA-bd_sf"/>
</dbReference>
<dbReference type="Pfam" id="PF03466">
    <property type="entry name" value="LysR_substrate"/>
    <property type="match status" value="1"/>
</dbReference>
<evidence type="ECO:0000256" key="1">
    <source>
        <dbReference type="ARBA" id="ARBA00009437"/>
    </source>
</evidence>
<evidence type="ECO:0000256" key="3">
    <source>
        <dbReference type="ARBA" id="ARBA00023125"/>
    </source>
</evidence>
<dbReference type="KEGG" id="ppai:E1956_43000"/>
<evidence type="ECO:0000313" key="7">
    <source>
        <dbReference type="Proteomes" id="UP000295727"/>
    </source>
</evidence>
<proteinExistence type="inferred from homology"/>
<dbReference type="SUPFAM" id="SSF46785">
    <property type="entry name" value="Winged helix' DNA-binding domain"/>
    <property type="match status" value="1"/>
</dbReference>
<dbReference type="CDD" id="cd08417">
    <property type="entry name" value="PBP2_Nitroaromatics_like"/>
    <property type="match status" value="1"/>
</dbReference>
<protein>
    <submittedName>
        <fullName evidence="6">LysR family transcriptional regulator</fullName>
    </submittedName>
</protein>
<feature type="domain" description="HTH lysR-type" evidence="5">
    <location>
        <begin position="6"/>
        <end position="63"/>
    </location>
</feature>
<dbReference type="PANTHER" id="PTHR30118:SF15">
    <property type="entry name" value="TRANSCRIPTIONAL REGULATORY PROTEIN"/>
    <property type="match status" value="1"/>
</dbReference>
<dbReference type="GO" id="GO:0003677">
    <property type="term" value="F:DNA binding"/>
    <property type="evidence" value="ECO:0007669"/>
    <property type="project" value="UniProtKB-KW"/>
</dbReference>
<name>A0A4P7D953_9BURK</name>
<dbReference type="PROSITE" id="PS50931">
    <property type="entry name" value="HTH_LYSR"/>
    <property type="match status" value="1"/>
</dbReference>
<dbReference type="RefSeq" id="WP_134759913.1">
    <property type="nucleotide sequence ID" value="NZ_CP038152.1"/>
</dbReference>
<evidence type="ECO:0000256" key="4">
    <source>
        <dbReference type="ARBA" id="ARBA00023163"/>
    </source>
</evidence>
<comment type="similarity">
    <text evidence="1">Belongs to the LysR transcriptional regulatory family.</text>
</comment>
<dbReference type="SUPFAM" id="SSF53850">
    <property type="entry name" value="Periplasmic binding protein-like II"/>
    <property type="match status" value="1"/>
</dbReference>
<reference evidence="6 7" key="1">
    <citation type="submission" date="2019-03" db="EMBL/GenBank/DDBJ databases">
        <title>Paraburkholderia sp. 7MH5, isolated from subtropical forest soil.</title>
        <authorList>
            <person name="Gao Z.-H."/>
            <person name="Qiu L.-H."/>
        </authorList>
    </citation>
    <scope>NUCLEOTIDE SEQUENCE [LARGE SCALE GENOMIC DNA]</scope>
    <source>
        <strain evidence="6 7">7MH5</strain>
        <plasmid evidence="6 7">unnamed1</plasmid>
    </source>
</reference>
<keyword evidence="7" id="KW-1185">Reference proteome</keyword>
<evidence type="ECO:0000313" key="6">
    <source>
        <dbReference type="EMBL" id="QBR03977.1"/>
    </source>
</evidence>
<dbReference type="InterPro" id="IPR000847">
    <property type="entry name" value="LysR_HTH_N"/>
</dbReference>
<sequence length="302" mass="33765">MRSSRMDLNLFTVFDAVYGQRNLTRAAEILCVTQPAVSNALARMRSIFDDPLFVSTASGMVPTPVAQNIAGRVGEALRLLASSAQEAEIFVPAESERIFRLSMTDLAEAILLPSLGEILQRHAPRVRIESYFTPREDVPAALATGKINLAIDVPLIDDPQLNRLPFASGDYACMLRHDHPFKGNALTLDDYLALDHIHVSSRPKGPGLVDTELNRLGYRRHIRMRVQHYMVAPLIALQADVALTAPEWLLQGYDARILALPFPIPSLSWQCYWHRSDDQDQGSRWLRDQLVKLLGTSSDCPR</sequence>
<keyword evidence="6" id="KW-0614">Plasmid</keyword>
<dbReference type="AlphaFoldDB" id="A0A4P7D953"/>
<dbReference type="InterPro" id="IPR050389">
    <property type="entry name" value="LysR-type_TF"/>
</dbReference>
<organism evidence="6 7">
    <name type="scientific">Paraburkholderia pallida</name>
    <dbReference type="NCBI Taxonomy" id="2547399"/>
    <lineage>
        <taxon>Bacteria</taxon>
        <taxon>Pseudomonadati</taxon>
        <taxon>Pseudomonadota</taxon>
        <taxon>Betaproteobacteria</taxon>
        <taxon>Burkholderiales</taxon>
        <taxon>Burkholderiaceae</taxon>
        <taxon>Paraburkholderia</taxon>
    </lineage>
</organism>
<evidence type="ECO:0000259" key="5">
    <source>
        <dbReference type="PROSITE" id="PS50931"/>
    </source>
</evidence>
<dbReference type="InterPro" id="IPR005119">
    <property type="entry name" value="LysR_subst-bd"/>
</dbReference>
<dbReference type="Pfam" id="PF00126">
    <property type="entry name" value="HTH_1"/>
    <property type="match status" value="1"/>
</dbReference>
<dbReference type="InterPro" id="IPR036388">
    <property type="entry name" value="WH-like_DNA-bd_sf"/>
</dbReference>